<feature type="compositionally biased region" description="Basic and acidic residues" evidence="1">
    <location>
        <begin position="186"/>
        <end position="202"/>
    </location>
</feature>
<dbReference type="InterPro" id="IPR005162">
    <property type="entry name" value="Retrotrans_gag_dom"/>
</dbReference>
<feature type="region of interest" description="Disordered" evidence="1">
    <location>
        <begin position="59"/>
        <end position="203"/>
    </location>
</feature>
<feature type="compositionally biased region" description="Acidic residues" evidence="1">
    <location>
        <begin position="94"/>
        <end position="103"/>
    </location>
</feature>
<name>A0AAD8T8J5_LOLMU</name>
<feature type="compositionally biased region" description="Basic and acidic residues" evidence="1">
    <location>
        <begin position="487"/>
        <end position="522"/>
    </location>
</feature>
<feature type="compositionally biased region" description="Polar residues" evidence="1">
    <location>
        <begin position="107"/>
        <end position="122"/>
    </location>
</feature>
<feature type="compositionally biased region" description="Acidic residues" evidence="1">
    <location>
        <begin position="1"/>
        <end position="11"/>
    </location>
</feature>
<feature type="compositionally biased region" description="Basic and acidic residues" evidence="1">
    <location>
        <begin position="667"/>
        <end position="678"/>
    </location>
</feature>
<dbReference type="Pfam" id="PF03732">
    <property type="entry name" value="Retrotrans_gag"/>
    <property type="match status" value="1"/>
</dbReference>
<dbReference type="PANTHER" id="PTHR33223:SF10">
    <property type="entry name" value="AMINOTRANSFERASE-LIKE PLANT MOBILE DOMAIN-CONTAINING PROTEIN"/>
    <property type="match status" value="1"/>
</dbReference>
<feature type="compositionally biased region" description="Basic and acidic residues" evidence="1">
    <location>
        <begin position="388"/>
        <end position="405"/>
    </location>
</feature>
<dbReference type="InterPro" id="IPR021109">
    <property type="entry name" value="Peptidase_aspartic_dom_sf"/>
</dbReference>
<feature type="compositionally biased region" description="Pro residues" evidence="1">
    <location>
        <begin position="445"/>
        <end position="455"/>
    </location>
</feature>
<feature type="region of interest" description="Disordered" evidence="1">
    <location>
        <begin position="764"/>
        <end position="815"/>
    </location>
</feature>
<protein>
    <recommendedName>
        <fullName evidence="2">Retrotransposon gag domain-containing protein</fullName>
    </recommendedName>
</protein>
<feature type="region of interest" description="Disordered" evidence="1">
    <location>
        <begin position="649"/>
        <end position="725"/>
    </location>
</feature>
<dbReference type="AlphaFoldDB" id="A0AAD8T8J5"/>
<organism evidence="3 4">
    <name type="scientific">Lolium multiflorum</name>
    <name type="common">Italian ryegrass</name>
    <name type="synonym">Lolium perenne subsp. multiflorum</name>
    <dbReference type="NCBI Taxonomy" id="4521"/>
    <lineage>
        <taxon>Eukaryota</taxon>
        <taxon>Viridiplantae</taxon>
        <taxon>Streptophyta</taxon>
        <taxon>Embryophyta</taxon>
        <taxon>Tracheophyta</taxon>
        <taxon>Spermatophyta</taxon>
        <taxon>Magnoliopsida</taxon>
        <taxon>Liliopsida</taxon>
        <taxon>Poales</taxon>
        <taxon>Poaceae</taxon>
        <taxon>BOP clade</taxon>
        <taxon>Pooideae</taxon>
        <taxon>Poodae</taxon>
        <taxon>Poeae</taxon>
        <taxon>Poeae Chloroplast Group 2 (Poeae type)</taxon>
        <taxon>Loliodinae</taxon>
        <taxon>Loliinae</taxon>
        <taxon>Lolium</taxon>
    </lineage>
</organism>
<evidence type="ECO:0000259" key="2">
    <source>
        <dbReference type="Pfam" id="PF03732"/>
    </source>
</evidence>
<accession>A0AAD8T8J5</accession>
<feature type="region of interest" description="Disordered" evidence="1">
    <location>
        <begin position="1"/>
        <end position="33"/>
    </location>
</feature>
<feature type="compositionally biased region" description="Acidic residues" evidence="1">
    <location>
        <begin position="789"/>
        <end position="801"/>
    </location>
</feature>
<feature type="compositionally biased region" description="Pro residues" evidence="1">
    <location>
        <begin position="415"/>
        <end position="426"/>
    </location>
</feature>
<comment type="caution">
    <text evidence="3">The sequence shown here is derived from an EMBL/GenBank/DDBJ whole genome shotgun (WGS) entry which is preliminary data.</text>
</comment>
<dbReference type="EMBL" id="JAUUTY010000002">
    <property type="protein sequence ID" value="KAK1677051.1"/>
    <property type="molecule type" value="Genomic_DNA"/>
</dbReference>
<feature type="domain" description="Retrotransposon gag" evidence="2">
    <location>
        <begin position="518"/>
        <end position="605"/>
    </location>
</feature>
<feature type="region of interest" description="Disordered" evidence="1">
    <location>
        <begin position="311"/>
        <end position="333"/>
    </location>
</feature>
<proteinExistence type="predicted"/>
<gene>
    <name evidence="3" type="ORF">QYE76_037899</name>
</gene>
<feature type="compositionally biased region" description="Gly residues" evidence="1">
    <location>
        <begin position="692"/>
        <end position="710"/>
    </location>
</feature>
<feature type="compositionally biased region" description="Basic residues" evidence="1">
    <location>
        <begin position="768"/>
        <end position="782"/>
    </location>
</feature>
<dbReference type="Gene3D" id="2.40.70.10">
    <property type="entry name" value="Acid Proteases"/>
    <property type="match status" value="1"/>
</dbReference>
<feature type="compositionally biased region" description="Polar residues" evidence="1">
    <location>
        <begin position="16"/>
        <end position="26"/>
    </location>
</feature>
<evidence type="ECO:0000313" key="3">
    <source>
        <dbReference type="EMBL" id="KAK1677051.1"/>
    </source>
</evidence>
<keyword evidence="4" id="KW-1185">Reference proteome</keyword>
<dbReference type="CDD" id="cd00303">
    <property type="entry name" value="retropepsin_like"/>
    <property type="match status" value="1"/>
</dbReference>
<dbReference type="Proteomes" id="UP001231189">
    <property type="component" value="Unassembled WGS sequence"/>
</dbReference>
<dbReference type="PANTHER" id="PTHR33223">
    <property type="entry name" value="CCHC-TYPE DOMAIN-CONTAINING PROTEIN"/>
    <property type="match status" value="1"/>
</dbReference>
<reference evidence="3" key="1">
    <citation type="submission" date="2023-07" db="EMBL/GenBank/DDBJ databases">
        <title>A chromosome-level genome assembly of Lolium multiflorum.</title>
        <authorList>
            <person name="Chen Y."/>
            <person name="Copetti D."/>
            <person name="Kolliker R."/>
            <person name="Studer B."/>
        </authorList>
    </citation>
    <scope>NUCLEOTIDE SEQUENCE</scope>
    <source>
        <strain evidence="3">02402/16</strain>
        <tissue evidence="3">Leaf</tissue>
    </source>
</reference>
<evidence type="ECO:0000256" key="1">
    <source>
        <dbReference type="SAM" id="MobiDB-lite"/>
    </source>
</evidence>
<feature type="compositionally biased region" description="Low complexity" evidence="1">
    <location>
        <begin position="82"/>
        <end position="93"/>
    </location>
</feature>
<feature type="region of interest" description="Disordered" evidence="1">
    <location>
        <begin position="361"/>
        <end position="524"/>
    </location>
</feature>
<feature type="compositionally biased region" description="Polar residues" evidence="1">
    <location>
        <begin position="320"/>
        <end position="333"/>
    </location>
</feature>
<evidence type="ECO:0000313" key="4">
    <source>
        <dbReference type="Proteomes" id="UP001231189"/>
    </source>
</evidence>
<sequence>MLELPMEDSALDLESSKPTQSPPEQETTVEDQCRSAWVSQVLEKQRCHFLYFLAHTAGTALPQEEAGPMQDEAAGTDDAPEQQEAAGASSASDQQEDAGDVEESILGNLSPTSDDASSMNTEEFNKALKELEGEEEAEAESAPPKQVLATITGLGEDANEEETPTGVALPRASTSDTPPSRPRRRATSESGKDNISGDKDYLTPEELVEQAGIGALIHTEVLNKPITPEEAADPVALEAARKEMLATAKRISTTAAAMLEERQEAQEVMDGFLQREREAVDSLQKAKKLREHWESMMKDAHKEADKIRRDAISPRKITFATPSNQQPLTTPKENMQKAAVILNKKNEEIDINHLRTLVASAVRQQSKADTSCKLESNPDFCISTAQKDASRSKHRDDESRIGSSERRRKTREHPNPIPIPSKTPPSDPKKGKDAMYTGSDKYRNPSPPPNGYPRPPHPRRRSPAGNARPHGPGGINIRDNVVPQRNRNMERTPEPRRSRNEERDPEPRRSRNDEGDHHHGEGPARIWLGDLEKNSIFCWFDLKNAFEKHFRGTYKRPATTSDLQACIQKKGETFRSFLTRWLQTTNECENVDNRTAMHAFIGGLQRGGLLWHKLTCLVNANKLTLDDMITIASDHTAADDDACGDLAATAIPLHQQKKNRDNGSSSDTKRKNPPDDQRSGGSDLVAMAFQRGGQGGGRGRGRGGGAGRGQQRGDEVTAAGTRAPQTYEEYRDMPCLAHIDPATGKSSHTNRNFKWVNDLKTNPEAGYKRARKHRPRGKGGKGKNKDKEEDSSEAMDEDDASLDAKEGSAANKSNPFVKKSAGAYHTFLGTPTVHASKSALRILNATVLCRKCYALVVSPRIDGYDFSKCLMDGGASLNIMYLETLERMNLTKEQLKHITTEFHGVVLGKKAKSLGSIRLLVAFGDVNNFREEMITFEVVPFKSSYHIIFGRPTYHKFHARAWYIYNKLKIPGPKGMITISGDYKKAHECELGAAEL</sequence>